<evidence type="ECO:0000313" key="3">
    <source>
        <dbReference type="EMBL" id="GAA0768640.1"/>
    </source>
</evidence>
<comment type="caution">
    <text evidence="3">The sequence shown here is derived from an EMBL/GenBank/DDBJ whole genome shotgun (WGS) entry which is preliminary data.</text>
</comment>
<reference evidence="3 4" key="1">
    <citation type="journal article" date="2019" name="Int. J. Syst. Evol. Microbiol.">
        <title>The Global Catalogue of Microorganisms (GCM) 10K type strain sequencing project: providing services to taxonomists for standard genome sequencing and annotation.</title>
        <authorList>
            <consortium name="The Broad Institute Genomics Platform"/>
            <consortium name="The Broad Institute Genome Sequencing Center for Infectious Disease"/>
            <person name="Wu L."/>
            <person name="Ma J."/>
        </authorList>
    </citation>
    <scope>NUCLEOTIDE SEQUENCE [LARGE SCALE GENOMIC DNA]</scope>
    <source>
        <strain evidence="3 4">JCM 1417</strain>
    </source>
</reference>
<dbReference type="InterPro" id="IPR013324">
    <property type="entry name" value="RNA_pol_sigma_r3/r4-like"/>
</dbReference>
<feature type="region of interest" description="Disordered" evidence="1">
    <location>
        <begin position="108"/>
        <end position="128"/>
    </location>
</feature>
<name>A0ABN1KJD4_CLOSU</name>
<evidence type="ECO:0000259" key="2">
    <source>
        <dbReference type="Pfam" id="PF13022"/>
    </source>
</evidence>
<evidence type="ECO:0000313" key="4">
    <source>
        <dbReference type="Proteomes" id="UP001501047"/>
    </source>
</evidence>
<gene>
    <name evidence="3" type="ORF">GCM10008908_09230</name>
</gene>
<dbReference type="Pfam" id="PF13022">
    <property type="entry name" value="HTH_Tnp_1_2"/>
    <property type="match status" value="1"/>
</dbReference>
<organism evidence="3 4">
    <name type="scientific">Clostridium subterminale</name>
    <dbReference type="NCBI Taxonomy" id="1550"/>
    <lineage>
        <taxon>Bacteria</taxon>
        <taxon>Bacillati</taxon>
        <taxon>Bacillota</taxon>
        <taxon>Clostridia</taxon>
        <taxon>Eubacteriales</taxon>
        <taxon>Clostridiaceae</taxon>
        <taxon>Clostridium</taxon>
    </lineage>
</organism>
<dbReference type="InterPro" id="IPR024978">
    <property type="entry name" value="Homeodomain_phBC6A51-type"/>
</dbReference>
<proteinExistence type="predicted"/>
<dbReference type="SUPFAM" id="SSF88659">
    <property type="entry name" value="Sigma3 and sigma4 domains of RNA polymerase sigma factors"/>
    <property type="match status" value="1"/>
</dbReference>
<keyword evidence="4" id="KW-1185">Reference proteome</keyword>
<dbReference type="EMBL" id="BAAACI010000001">
    <property type="protein sequence ID" value="GAA0768640.1"/>
    <property type="molecule type" value="Genomic_DNA"/>
</dbReference>
<dbReference type="Proteomes" id="UP001501047">
    <property type="component" value="Unassembled WGS sequence"/>
</dbReference>
<protein>
    <submittedName>
        <fullName evidence="3">PhBC6A51 family helix-turn-helix protein</fullName>
    </submittedName>
</protein>
<dbReference type="Gene3D" id="1.10.10.60">
    <property type="entry name" value="Homeodomain-like"/>
    <property type="match status" value="1"/>
</dbReference>
<feature type="domain" description="Homeodomain phBC6A51-type" evidence="2">
    <location>
        <begin position="2"/>
        <end position="69"/>
    </location>
</feature>
<evidence type="ECO:0000256" key="1">
    <source>
        <dbReference type="SAM" id="MobiDB-lite"/>
    </source>
</evidence>
<accession>A0ABN1KJD4</accession>
<feature type="compositionally biased region" description="Basic and acidic residues" evidence="1">
    <location>
        <begin position="112"/>
        <end position="128"/>
    </location>
</feature>
<sequence>MALTEKQNEVIDLLIMGNLSKEKIASQVGVASKTVYNWLNNNGEFKAELQRRTEVFNDGRMTEAQNKLSIYLDMAIRNIAEIANDKDNPKRFEANKYIVDRKLGNTTTKIEQTTEDKSNKDDKSKDLDDLLEEIQEDNIVIPKVKTKGA</sequence>